<keyword evidence="2" id="KW-0539">Nucleus</keyword>
<evidence type="ECO:0000313" key="4">
    <source>
        <dbReference type="EMBL" id="KAJ9616967.1"/>
    </source>
</evidence>
<dbReference type="GO" id="GO:0008270">
    <property type="term" value="F:zinc ion binding"/>
    <property type="evidence" value="ECO:0007669"/>
    <property type="project" value="InterPro"/>
</dbReference>
<feature type="domain" description="Xylanolytic transcriptional activator regulatory" evidence="3">
    <location>
        <begin position="135"/>
        <end position="216"/>
    </location>
</feature>
<name>A0AA38XP10_9EURO</name>
<dbReference type="GO" id="GO:0005634">
    <property type="term" value="C:nucleus"/>
    <property type="evidence" value="ECO:0007669"/>
    <property type="project" value="UniProtKB-SubCell"/>
</dbReference>
<dbReference type="CDD" id="cd12148">
    <property type="entry name" value="fungal_TF_MHR"/>
    <property type="match status" value="1"/>
</dbReference>
<evidence type="ECO:0000259" key="3">
    <source>
        <dbReference type="SMART" id="SM00906"/>
    </source>
</evidence>
<dbReference type="GO" id="GO:0006351">
    <property type="term" value="P:DNA-templated transcription"/>
    <property type="evidence" value="ECO:0007669"/>
    <property type="project" value="InterPro"/>
</dbReference>
<organism evidence="4 5">
    <name type="scientific">Cladophialophora chaetospira</name>
    <dbReference type="NCBI Taxonomy" id="386627"/>
    <lineage>
        <taxon>Eukaryota</taxon>
        <taxon>Fungi</taxon>
        <taxon>Dikarya</taxon>
        <taxon>Ascomycota</taxon>
        <taxon>Pezizomycotina</taxon>
        <taxon>Eurotiomycetes</taxon>
        <taxon>Chaetothyriomycetidae</taxon>
        <taxon>Chaetothyriales</taxon>
        <taxon>Herpotrichiellaceae</taxon>
        <taxon>Cladophialophora</taxon>
    </lineage>
</organism>
<dbReference type="InterPro" id="IPR050613">
    <property type="entry name" value="Sec_Metabolite_Reg"/>
</dbReference>
<dbReference type="SMART" id="SM00906">
    <property type="entry name" value="Fungal_trans"/>
    <property type="match status" value="1"/>
</dbReference>
<dbReference type="Pfam" id="PF04082">
    <property type="entry name" value="Fungal_trans"/>
    <property type="match status" value="1"/>
</dbReference>
<dbReference type="PANTHER" id="PTHR31001">
    <property type="entry name" value="UNCHARACTERIZED TRANSCRIPTIONAL REGULATORY PROTEIN"/>
    <property type="match status" value="1"/>
</dbReference>
<dbReference type="AlphaFoldDB" id="A0AA38XP10"/>
<dbReference type="InterPro" id="IPR007219">
    <property type="entry name" value="XnlR_reg_dom"/>
</dbReference>
<comment type="subcellular location">
    <subcellularLocation>
        <location evidence="1">Nucleus</location>
    </subcellularLocation>
</comment>
<comment type="caution">
    <text evidence="4">The sequence shown here is derived from an EMBL/GenBank/DDBJ whole genome shotgun (WGS) entry which is preliminary data.</text>
</comment>
<evidence type="ECO:0000256" key="1">
    <source>
        <dbReference type="ARBA" id="ARBA00004123"/>
    </source>
</evidence>
<reference evidence="4" key="1">
    <citation type="submission" date="2022-10" db="EMBL/GenBank/DDBJ databases">
        <title>Culturing micro-colonial fungi from biological soil crusts in the Mojave desert and describing Neophaeococcomyces mojavensis, and introducing the new genera and species Taxawa tesnikishii.</title>
        <authorList>
            <person name="Kurbessoian T."/>
            <person name="Stajich J.E."/>
        </authorList>
    </citation>
    <scope>NUCLEOTIDE SEQUENCE</scope>
    <source>
        <strain evidence="4">TK_41</strain>
    </source>
</reference>
<dbReference type="EMBL" id="JAPDRK010000001">
    <property type="protein sequence ID" value="KAJ9616967.1"/>
    <property type="molecule type" value="Genomic_DNA"/>
</dbReference>
<dbReference type="Proteomes" id="UP001172673">
    <property type="component" value="Unassembled WGS sequence"/>
</dbReference>
<accession>A0AA38XP10</accession>
<keyword evidence="5" id="KW-1185">Reference proteome</keyword>
<protein>
    <recommendedName>
        <fullName evidence="3">Xylanolytic transcriptional activator regulatory domain-containing protein</fullName>
    </recommendedName>
</protein>
<proteinExistence type="predicted"/>
<dbReference type="GO" id="GO:0003677">
    <property type="term" value="F:DNA binding"/>
    <property type="evidence" value="ECO:0007669"/>
    <property type="project" value="InterPro"/>
</dbReference>
<sequence length="541" mass="60613">MIIQELCNIFFCEANWYFSAIDKFYFDQAHRHWLRSWDPSPTAVGQQASANSLCFPALLFQVLAIAVQFVPPNSAVEETTRRPNAPSLDELSKLFSDNGERVLGTIGRHVQALTAVQADLMRCAWLKNCGRGSESWYALGNAVRQAQDQRLHLEPSPWQTTDQKEELERAWYHEHRRRLWATLFTWESHMALQLGRPRMINAADCTVKTPIDSDFPEHPSRTILATPATNEKPSFYTSSLVKHYFAQHIHKLMSLGALKPGFGDYSTIQSVHAEISQFLNGLPSTMRPDGPDRSWDSQYPDFVKHRLNISIVSNSFLLALHKPHVVQHVQSSELAVSAAIGVLNDTQLLFEETNPHQYKIYTVCFYLVDAGLLLAAMLARLPGLDQIKSHAITTLQRAVLTLSKLKEKNHVAVAGEAALQHCLQRLGCSAKITEVEQQHTDDHLPTTVATRIETAGQYEGSLPAVDESALITPASSVPQTQPESAFDQWRLEGPDIFGQIMDDEAWTASWLEQMNSISSMSFDFDEDGLEWNTGSSTALSA</sequence>
<gene>
    <name evidence="4" type="ORF">H2200_000687</name>
</gene>
<dbReference type="PANTHER" id="PTHR31001:SF87">
    <property type="entry name" value="COL-21"/>
    <property type="match status" value="1"/>
</dbReference>
<evidence type="ECO:0000256" key="2">
    <source>
        <dbReference type="ARBA" id="ARBA00023242"/>
    </source>
</evidence>
<evidence type="ECO:0000313" key="5">
    <source>
        <dbReference type="Proteomes" id="UP001172673"/>
    </source>
</evidence>